<proteinExistence type="inferred from homology"/>
<keyword evidence="3" id="KW-0862">Zinc</keyword>
<dbReference type="PANTHER" id="PTHR33337">
    <property type="entry name" value="GFA DOMAIN-CONTAINING PROTEIN"/>
    <property type="match status" value="1"/>
</dbReference>
<dbReference type="Pfam" id="PF04828">
    <property type="entry name" value="GFA"/>
    <property type="match status" value="1"/>
</dbReference>
<dbReference type="InterPro" id="IPR011057">
    <property type="entry name" value="Mss4-like_sf"/>
</dbReference>
<protein>
    <submittedName>
        <fullName evidence="6">Aldehyde-activating protein</fullName>
    </submittedName>
</protein>
<comment type="similarity">
    <text evidence="1">Belongs to the Gfa family.</text>
</comment>
<evidence type="ECO:0000256" key="3">
    <source>
        <dbReference type="ARBA" id="ARBA00022833"/>
    </source>
</evidence>
<keyword evidence="7" id="KW-1185">Reference proteome</keyword>
<dbReference type="InterPro" id="IPR006913">
    <property type="entry name" value="CENP-V/GFA"/>
</dbReference>
<gene>
    <name evidence="6" type="primary">gfaA</name>
    <name evidence="6" type="ORF">FRZ61_15920</name>
</gene>
<feature type="domain" description="CENP-V/GFA" evidence="5">
    <location>
        <begin position="7"/>
        <end position="121"/>
    </location>
</feature>
<dbReference type="SUPFAM" id="SSF51316">
    <property type="entry name" value="Mss4-like"/>
    <property type="match status" value="1"/>
</dbReference>
<evidence type="ECO:0000256" key="2">
    <source>
        <dbReference type="ARBA" id="ARBA00022723"/>
    </source>
</evidence>
<dbReference type="RefSeq" id="WP_151116359.1">
    <property type="nucleotide sequence ID" value="NZ_CP042582.1"/>
</dbReference>
<evidence type="ECO:0000259" key="5">
    <source>
        <dbReference type="PROSITE" id="PS51891"/>
    </source>
</evidence>
<evidence type="ECO:0000313" key="7">
    <source>
        <dbReference type="Proteomes" id="UP000325797"/>
    </source>
</evidence>
<dbReference type="EMBL" id="CP042582">
    <property type="protein sequence ID" value="QEX21663.1"/>
    <property type="molecule type" value="Genomic_DNA"/>
</dbReference>
<dbReference type="OrthoDB" id="7159017at2"/>
<keyword evidence="4" id="KW-0456">Lyase</keyword>
<dbReference type="AlphaFoldDB" id="A0A5J6MXJ3"/>
<keyword evidence="2" id="KW-0479">Metal-binding</keyword>
<sequence length="140" mass="15671">MSRESYLEGGCLCGAVRYRVEGAPNWSAHCHCNDCRRASGAPFVTYAGFPPARFRWIKGQPVRFNSSPGVFRSFCGRCGSPLTYEGERWPDEIHIHLGTLDHPEAIQPQGHVYTAHKLPWLKLADGLPEVPIPPDEAKRK</sequence>
<dbReference type="PANTHER" id="PTHR33337:SF40">
    <property type="entry name" value="CENP-V_GFA DOMAIN-CONTAINING PROTEIN-RELATED"/>
    <property type="match status" value="1"/>
</dbReference>
<dbReference type="GO" id="GO:0046872">
    <property type="term" value="F:metal ion binding"/>
    <property type="evidence" value="ECO:0007669"/>
    <property type="project" value="UniProtKB-KW"/>
</dbReference>
<dbReference type="Proteomes" id="UP000325797">
    <property type="component" value="Chromosome"/>
</dbReference>
<evidence type="ECO:0000256" key="1">
    <source>
        <dbReference type="ARBA" id="ARBA00005495"/>
    </source>
</evidence>
<name>A0A5J6MXJ3_9PROT</name>
<dbReference type="PROSITE" id="PS51891">
    <property type="entry name" value="CENP_V_GFA"/>
    <property type="match status" value="1"/>
</dbReference>
<reference evidence="6 7" key="1">
    <citation type="submission" date="2019-08" db="EMBL/GenBank/DDBJ databases">
        <title>Hyperibacter terrae gen. nov., sp. nov. and Hyperibacter viscosus sp. nov., two new members in the family Rhodospirillaceae isolated from the rhizosphere of Hypericum perforatum.</title>
        <authorList>
            <person name="Noviana Z."/>
        </authorList>
    </citation>
    <scope>NUCLEOTIDE SEQUENCE [LARGE SCALE GENOMIC DNA]</scope>
    <source>
        <strain evidence="6 7">R5959</strain>
    </source>
</reference>
<evidence type="ECO:0000256" key="4">
    <source>
        <dbReference type="ARBA" id="ARBA00023239"/>
    </source>
</evidence>
<accession>A0A5J6MXJ3</accession>
<evidence type="ECO:0000313" key="6">
    <source>
        <dbReference type="EMBL" id="QEX21663.1"/>
    </source>
</evidence>
<dbReference type="GO" id="GO:0016846">
    <property type="term" value="F:carbon-sulfur lyase activity"/>
    <property type="evidence" value="ECO:0007669"/>
    <property type="project" value="InterPro"/>
</dbReference>
<dbReference type="KEGG" id="hadh:FRZ61_15920"/>
<dbReference type="Gene3D" id="3.90.1590.10">
    <property type="entry name" value="glutathione-dependent formaldehyde- activating enzyme (gfa)"/>
    <property type="match status" value="1"/>
</dbReference>
<organism evidence="6 7">
    <name type="scientific">Hypericibacter adhaerens</name>
    <dbReference type="NCBI Taxonomy" id="2602016"/>
    <lineage>
        <taxon>Bacteria</taxon>
        <taxon>Pseudomonadati</taxon>
        <taxon>Pseudomonadota</taxon>
        <taxon>Alphaproteobacteria</taxon>
        <taxon>Rhodospirillales</taxon>
        <taxon>Dongiaceae</taxon>
        <taxon>Hypericibacter</taxon>
    </lineage>
</organism>